<evidence type="ECO:0000313" key="3">
    <source>
        <dbReference type="Proteomes" id="UP000037460"/>
    </source>
</evidence>
<protein>
    <submittedName>
        <fullName evidence="2">Uncharacterized protein</fullName>
    </submittedName>
</protein>
<organism evidence="2 3">
    <name type="scientific">Chrysochromulina tobinii</name>
    <dbReference type="NCBI Taxonomy" id="1460289"/>
    <lineage>
        <taxon>Eukaryota</taxon>
        <taxon>Haptista</taxon>
        <taxon>Haptophyta</taxon>
        <taxon>Prymnesiophyceae</taxon>
        <taxon>Prymnesiales</taxon>
        <taxon>Chrysochromulinaceae</taxon>
        <taxon>Chrysochromulina</taxon>
    </lineage>
</organism>
<keyword evidence="1" id="KW-0472">Membrane</keyword>
<reference evidence="3" key="1">
    <citation type="journal article" date="2015" name="PLoS Genet.">
        <title>Genome Sequence and Transcriptome Analyses of Chrysochromulina tobin: Metabolic Tools for Enhanced Algal Fitness in the Prominent Order Prymnesiales (Haptophyceae).</title>
        <authorList>
            <person name="Hovde B.T."/>
            <person name="Deodato C.R."/>
            <person name="Hunsperger H.M."/>
            <person name="Ryken S.A."/>
            <person name="Yost W."/>
            <person name="Jha R.K."/>
            <person name="Patterson J."/>
            <person name="Monnat R.J. Jr."/>
            <person name="Barlow S.B."/>
            <person name="Starkenburg S.R."/>
            <person name="Cattolico R.A."/>
        </authorList>
    </citation>
    <scope>NUCLEOTIDE SEQUENCE</scope>
    <source>
        <strain evidence="3">CCMP291</strain>
    </source>
</reference>
<dbReference type="EMBL" id="JWZX01002467">
    <property type="protein sequence ID" value="KOO29076.1"/>
    <property type="molecule type" value="Genomic_DNA"/>
</dbReference>
<gene>
    <name evidence="2" type="ORF">Ctob_009085</name>
</gene>
<sequence>MERSDSWILVDENDLTVTAPDTPSVKKSPAVETHEPLAAVAVYEPHFSAIDAAVEVWELEELEELEAIEARMPIPVDPLPAKPKKSGKRSMPFLPFVMLIVVLGLTRLAVEALALSMVDSPSHTTVTTARSPTALLELAASAVNVHSVQPGCDEIRWTHPPPKHALAPNVCNRSSGSAP</sequence>
<comment type="caution">
    <text evidence="2">The sequence shown here is derived from an EMBL/GenBank/DDBJ whole genome shotgun (WGS) entry which is preliminary data.</text>
</comment>
<feature type="transmembrane region" description="Helical" evidence="1">
    <location>
        <begin position="93"/>
        <end position="118"/>
    </location>
</feature>
<proteinExistence type="predicted"/>
<keyword evidence="3" id="KW-1185">Reference proteome</keyword>
<dbReference type="Proteomes" id="UP000037460">
    <property type="component" value="Unassembled WGS sequence"/>
</dbReference>
<keyword evidence="1" id="KW-0812">Transmembrane</keyword>
<accession>A0A0M0JR57</accession>
<keyword evidence="1" id="KW-1133">Transmembrane helix</keyword>
<feature type="non-terminal residue" evidence="2">
    <location>
        <position position="179"/>
    </location>
</feature>
<dbReference type="AlphaFoldDB" id="A0A0M0JR57"/>
<evidence type="ECO:0000313" key="2">
    <source>
        <dbReference type="EMBL" id="KOO29076.1"/>
    </source>
</evidence>
<name>A0A0M0JR57_9EUKA</name>
<evidence type="ECO:0000256" key="1">
    <source>
        <dbReference type="SAM" id="Phobius"/>
    </source>
</evidence>